<evidence type="ECO:0000313" key="9">
    <source>
        <dbReference type="EMBL" id="KAL3759829.1"/>
    </source>
</evidence>
<dbReference type="EC" id="2.3.1.30" evidence="3"/>
<dbReference type="AlphaFoldDB" id="A0ABD3M759"/>
<evidence type="ECO:0000259" key="8">
    <source>
        <dbReference type="SMART" id="SM00971"/>
    </source>
</evidence>
<dbReference type="InterPro" id="IPR001451">
    <property type="entry name" value="Hexapep"/>
</dbReference>
<keyword evidence="6" id="KW-0012">Acyltransferase</keyword>
<dbReference type="SMART" id="SM00971">
    <property type="entry name" value="SATase_N"/>
    <property type="match status" value="1"/>
</dbReference>
<dbReference type="InterPro" id="IPR010493">
    <property type="entry name" value="Ser_AcTrfase_N"/>
</dbReference>
<accession>A0ABD3M759</accession>
<protein>
    <recommendedName>
        <fullName evidence="3">serine O-acetyltransferase</fullName>
        <ecNumber evidence="3">2.3.1.30</ecNumber>
    </recommendedName>
</protein>
<evidence type="ECO:0000256" key="3">
    <source>
        <dbReference type="ARBA" id="ARBA00013266"/>
    </source>
</evidence>
<feature type="domain" description="Serine acetyltransferase N-terminal" evidence="8">
    <location>
        <begin position="49"/>
        <end position="198"/>
    </location>
</feature>
<feature type="compositionally biased region" description="Low complexity" evidence="7">
    <location>
        <begin position="8"/>
        <end position="26"/>
    </location>
</feature>
<dbReference type="PROSITE" id="PS00101">
    <property type="entry name" value="HEXAPEP_TRANSFERASES"/>
    <property type="match status" value="1"/>
</dbReference>
<evidence type="ECO:0000256" key="6">
    <source>
        <dbReference type="ARBA" id="ARBA00023315"/>
    </source>
</evidence>
<reference evidence="9 10" key="1">
    <citation type="submission" date="2024-10" db="EMBL/GenBank/DDBJ databases">
        <title>Updated reference genomes for cyclostephanoid diatoms.</title>
        <authorList>
            <person name="Roberts W.R."/>
            <person name="Alverson A.J."/>
        </authorList>
    </citation>
    <scope>NUCLEOTIDE SEQUENCE [LARGE SCALE GENOMIC DNA]</scope>
    <source>
        <strain evidence="9 10">AJA232-27</strain>
    </source>
</reference>
<evidence type="ECO:0000256" key="4">
    <source>
        <dbReference type="ARBA" id="ARBA00022605"/>
    </source>
</evidence>
<comment type="similarity">
    <text evidence="2">Belongs to the transferase hexapeptide repeat family.</text>
</comment>
<dbReference type="EMBL" id="JALLBG020000196">
    <property type="protein sequence ID" value="KAL3759829.1"/>
    <property type="molecule type" value="Genomic_DNA"/>
</dbReference>
<comment type="pathway">
    <text evidence="1">Amino-acid biosynthesis; L-cysteine biosynthesis; L-cysteine from L-serine: step 1/2.</text>
</comment>
<dbReference type="SUPFAM" id="SSF51161">
    <property type="entry name" value="Trimeric LpxA-like enzymes"/>
    <property type="match status" value="1"/>
</dbReference>
<organism evidence="9 10">
    <name type="scientific">Discostella pseudostelligera</name>
    <dbReference type="NCBI Taxonomy" id="259834"/>
    <lineage>
        <taxon>Eukaryota</taxon>
        <taxon>Sar</taxon>
        <taxon>Stramenopiles</taxon>
        <taxon>Ochrophyta</taxon>
        <taxon>Bacillariophyta</taxon>
        <taxon>Coscinodiscophyceae</taxon>
        <taxon>Thalassiosirophycidae</taxon>
        <taxon>Stephanodiscales</taxon>
        <taxon>Stephanodiscaceae</taxon>
        <taxon>Discostella</taxon>
    </lineage>
</organism>
<feature type="region of interest" description="Disordered" evidence="7">
    <location>
        <begin position="1"/>
        <end position="40"/>
    </location>
</feature>
<dbReference type="GO" id="GO:0005737">
    <property type="term" value="C:cytoplasm"/>
    <property type="evidence" value="ECO:0007669"/>
    <property type="project" value="UniProtKB-ARBA"/>
</dbReference>
<comment type="caution">
    <text evidence="9">The sequence shown here is derived from an EMBL/GenBank/DDBJ whole genome shotgun (WGS) entry which is preliminary data.</text>
</comment>
<dbReference type="CDD" id="cd03354">
    <property type="entry name" value="LbH_SAT"/>
    <property type="match status" value="1"/>
</dbReference>
<evidence type="ECO:0000313" key="10">
    <source>
        <dbReference type="Proteomes" id="UP001530293"/>
    </source>
</evidence>
<dbReference type="Pfam" id="PF00132">
    <property type="entry name" value="Hexapep"/>
    <property type="match status" value="1"/>
</dbReference>
<dbReference type="Proteomes" id="UP001530293">
    <property type="component" value="Unassembled WGS sequence"/>
</dbReference>
<gene>
    <name evidence="9" type="ORF">ACHAWU_007573</name>
</gene>
<name>A0ABD3M759_9STRA</name>
<dbReference type="Gene3D" id="2.160.10.10">
    <property type="entry name" value="Hexapeptide repeat proteins"/>
    <property type="match status" value="1"/>
</dbReference>
<feature type="region of interest" description="Disordered" evidence="7">
    <location>
        <begin position="411"/>
        <end position="449"/>
    </location>
</feature>
<keyword evidence="5" id="KW-0808">Transferase</keyword>
<sequence length="628" mass="67263">MMKRGDKSSSPSSSVTSATISSSTSTNLRPSTTTNNIDIKRTMQSEDELFLQLRREAASVVQNEPILAMLLYKVGLLDASSSSSSSLAQLNHSHSSSTSTNSRSFPCAYEPATSFEEIISRIVSHRLSSCSGGNENICPTFLRNLLEESFRNTTDLEMGHTMSEAVREDALAIVRRDPACETLLEAVLFMKGFHSLVLHRAARRAWRPTVVVSSQNMEGEEDAISSTTTSNGSDGGGKRFVALLLQSQSSSAFGVDIHPAASIGAGVMIDHASGVVIGETATVGDGTTILHGVTLGGTGKDHGDRHPKIGKHVLIGAGTKILGNITVGDRAKIGAGSVVLRPIPSGATAVGAPAKIIGFIPKGELPGSTVDMNLERGEPLLGVRQISSGSSGGNSDVTEAEKSAIDVKAEALDDDQEEDQAASEGHSEDDDAEEKKDASGEDDDDNVTDYGTVPKCRWVKVSNQDDQLCPFSGLFRGSSSSIKKNCISHKEIRALLLQEGCNEGECVEVFFELLHNTPFRSKARQCGCIPLPIFYEYFPTIAKEKTKLDMDTIQALARGDLRALGMSKKASKRFKATLGMLNKYCTKSTLLPRRPSAIAVTMDKLTKSEREQMGQHLDMNAFGEGISI</sequence>
<dbReference type="PANTHER" id="PTHR42811">
    <property type="entry name" value="SERINE ACETYLTRANSFERASE"/>
    <property type="match status" value="1"/>
</dbReference>
<keyword evidence="10" id="KW-1185">Reference proteome</keyword>
<evidence type="ECO:0000256" key="5">
    <source>
        <dbReference type="ARBA" id="ARBA00022679"/>
    </source>
</evidence>
<feature type="compositionally biased region" description="Polar residues" evidence="7">
    <location>
        <begin position="27"/>
        <end position="37"/>
    </location>
</feature>
<dbReference type="Gene3D" id="1.10.3130.10">
    <property type="entry name" value="serine acetyltransferase, domain 1"/>
    <property type="match status" value="1"/>
</dbReference>
<evidence type="ECO:0000256" key="2">
    <source>
        <dbReference type="ARBA" id="ARBA00007274"/>
    </source>
</evidence>
<dbReference type="InterPro" id="IPR018357">
    <property type="entry name" value="Hexapep_transf_CS"/>
</dbReference>
<evidence type="ECO:0000256" key="1">
    <source>
        <dbReference type="ARBA" id="ARBA00004876"/>
    </source>
</evidence>
<proteinExistence type="inferred from homology"/>
<dbReference type="FunFam" id="2.160.10.10:FF:000002">
    <property type="entry name" value="Serine acetyltransferase"/>
    <property type="match status" value="1"/>
</dbReference>
<dbReference type="Pfam" id="PF06426">
    <property type="entry name" value="SATase_N"/>
    <property type="match status" value="1"/>
</dbReference>
<dbReference type="InterPro" id="IPR045304">
    <property type="entry name" value="LbH_SAT"/>
</dbReference>
<dbReference type="GO" id="GO:0008652">
    <property type="term" value="P:amino acid biosynthetic process"/>
    <property type="evidence" value="ECO:0007669"/>
    <property type="project" value="UniProtKB-KW"/>
</dbReference>
<evidence type="ECO:0000256" key="7">
    <source>
        <dbReference type="SAM" id="MobiDB-lite"/>
    </source>
</evidence>
<dbReference type="InterPro" id="IPR011004">
    <property type="entry name" value="Trimer_LpxA-like_sf"/>
</dbReference>
<feature type="compositionally biased region" description="Acidic residues" evidence="7">
    <location>
        <begin position="412"/>
        <end position="432"/>
    </location>
</feature>
<dbReference type="InterPro" id="IPR042122">
    <property type="entry name" value="Ser_AcTrfase_N_sf"/>
</dbReference>
<keyword evidence="4" id="KW-0028">Amino-acid biosynthesis</keyword>
<dbReference type="GO" id="GO:0009001">
    <property type="term" value="F:serine O-acetyltransferase activity"/>
    <property type="evidence" value="ECO:0007669"/>
    <property type="project" value="UniProtKB-EC"/>
</dbReference>